<dbReference type="Proteomes" id="UP000192140">
    <property type="component" value="Unassembled WGS sequence"/>
</dbReference>
<dbReference type="GO" id="GO:0004519">
    <property type="term" value="F:endonuclease activity"/>
    <property type="evidence" value="ECO:0007669"/>
    <property type="project" value="UniProtKB-KW"/>
</dbReference>
<name>A0A1S7U9S0_9HYPH</name>
<keyword evidence="1" id="KW-0540">Nuclease</keyword>
<keyword evidence="2" id="KW-1185">Reference proteome</keyword>
<dbReference type="NCBIfam" id="NF010432">
    <property type="entry name" value="PRK13858.1"/>
    <property type="match status" value="1"/>
</dbReference>
<protein>
    <submittedName>
        <fullName evidence="1">T-DNA border endonuclease virD1</fullName>
        <ecNumber evidence="1">3.1.-.-</ecNumber>
    </submittedName>
</protein>
<dbReference type="EC" id="3.1.-.-" evidence="1"/>
<dbReference type="EMBL" id="FCNP01000049">
    <property type="protein sequence ID" value="CVI63670.1"/>
    <property type="molecule type" value="Genomic_DNA"/>
</dbReference>
<reference evidence="1" key="1">
    <citation type="submission" date="2016-01" db="EMBL/GenBank/DDBJ databases">
        <authorList>
            <person name="Regsiter A."/>
            <person name="william w."/>
        </authorList>
    </citation>
    <scope>NUCLEOTIDE SEQUENCE</scope>
    <source>
        <strain evidence="1">NCPPB 1641</strain>
    </source>
</reference>
<evidence type="ECO:0000313" key="2">
    <source>
        <dbReference type="Proteomes" id="UP000192140"/>
    </source>
</evidence>
<gene>
    <name evidence="1" type="primary">virD</name>
    <name evidence="1" type="ORF">AGR7A_pAt20324</name>
</gene>
<organism evidence="1 2">
    <name type="scientific">Agrobacterium deltaense NCPPB 1641</name>
    <dbReference type="NCBI Taxonomy" id="1183425"/>
    <lineage>
        <taxon>Bacteria</taxon>
        <taxon>Pseudomonadati</taxon>
        <taxon>Pseudomonadota</taxon>
        <taxon>Alphaproteobacteria</taxon>
        <taxon>Hyphomicrobiales</taxon>
        <taxon>Rhizobiaceae</taxon>
        <taxon>Rhizobium/Agrobacterium group</taxon>
        <taxon>Agrobacterium</taxon>
    </lineage>
</organism>
<evidence type="ECO:0000313" key="1">
    <source>
        <dbReference type="EMBL" id="CVI63670.1"/>
    </source>
</evidence>
<dbReference type="GO" id="GO:0016787">
    <property type="term" value="F:hydrolase activity"/>
    <property type="evidence" value="ECO:0007669"/>
    <property type="project" value="UniProtKB-KW"/>
</dbReference>
<comment type="caution">
    <text evidence="1">The sequence shown here is derived from an EMBL/GenBank/DDBJ whole genome shotgun (WGS) entry which is preliminary data.</text>
</comment>
<dbReference type="Pfam" id="PF07328">
    <property type="entry name" value="VirD1"/>
    <property type="match status" value="1"/>
</dbReference>
<dbReference type="RefSeq" id="WP_080855242.1">
    <property type="nucleotide sequence ID" value="NZ_LT009777.1"/>
</dbReference>
<proteinExistence type="predicted"/>
<keyword evidence="1" id="KW-0378">Hydrolase</keyword>
<sequence>MPRAPGGDTGASVIPQRETKEAPEYKVVSIRLRFAEYESFSKAARSFGLTDSMALRVAARRIGGFLEIDVATREKLEIITETIGMLSNNVAAVLASSGMDGKADLAALKCERIAFGEAFAELDGLLRLILSVSRRRIDGRARLQRLC</sequence>
<keyword evidence="1" id="KW-0255">Endonuclease</keyword>
<dbReference type="InterPro" id="IPR009933">
    <property type="entry name" value="VirD1"/>
</dbReference>
<dbReference type="AlphaFoldDB" id="A0A1S7U9S0"/>
<accession>A0A1S7U9S0</accession>